<dbReference type="InterPro" id="IPR010982">
    <property type="entry name" value="Lambda_DNA-bd_dom_sf"/>
</dbReference>
<dbReference type="CDD" id="cd00093">
    <property type="entry name" value="HTH_XRE"/>
    <property type="match status" value="1"/>
</dbReference>
<dbReference type="GO" id="GO:0003677">
    <property type="term" value="F:DNA binding"/>
    <property type="evidence" value="ECO:0007669"/>
    <property type="project" value="InterPro"/>
</dbReference>
<evidence type="ECO:0000313" key="2">
    <source>
        <dbReference type="EMBL" id="NIJ14680.1"/>
    </source>
</evidence>
<protein>
    <submittedName>
        <fullName evidence="2">Transcriptional regulator with XRE-family HTH domain</fullName>
    </submittedName>
</protein>
<dbReference type="PROSITE" id="PS50943">
    <property type="entry name" value="HTH_CROC1"/>
    <property type="match status" value="1"/>
</dbReference>
<dbReference type="Proteomes" id="UP000545493">
    <property type="component" value="Unassembled WGS sequence"/>
</dbReference>
<feature type="domain" description="HTH cro/C1-type" evidence="1">
    <location>
        <begin position="17"/>
        <end position="71"/>
    </location>
</feature>
<dbReference type="Pfam" id="PF13560">
    <property type="entry name" value="HTH_31"/>
    <property type="match status" value="1"/>
</dbReference>
<accession>A0A7X5ZTU5</accession>
<dbReference type="AlphaFoldDB" id="A0A7X5ZTU5"/>
<dbReference type="InterPro" id="IPR001387">
    <property type="entry name" value="Cro/C1-type_HTH"/>
</dbReference>
<dbReference type="Gene3D" id="1.10.260.40">
    <property type="entry name" value="lambda repressor-like DNA-binding domains"/>
    <property type="match status" value="1"/>
</dbReference>
<comment type="caution">
    <text evidence="2">The sequence shown here is derived from an EMBL/GenBank/DDBJ whole genome shotgun (WGS) entry which is preliminary data.</text>
</comment>
<dbReference type="InterPro" id="IPR043917">
    <property type="entry name" value="DUF5753"/>
</dbReference>
<proteinExistence type="predicted"/>
<evidence type="ECO:0000259" key="1">
    <source>
        <dbReference type="PROSITE" id="PS50943"/>
    </source>
</evidence>
<sequence>MTVQGPVVPRRRIAHELRRLREESGHTLEEVAAELMISTSKLSRLENAQGNPQPRDVRDLIRLYGVEGTRVAEKLHHWTRAAQRDVWWSHRDISKQLSTRLAYESEATTVRIYTIPMVPVLLQTADYSRAFYLANEPSLTARQIAEYVDIRQHRQRALLKRDGMPPLEFVAVMHESALYQIVGSNTVMREQLSQLIERSTAPNIDLRVLPFSAPPLFTNSCTYGYYEFNEPLDHDVVGIENHAGMHHLEDPETVKQYRGYHDNLHRHSLNQDETRKLIRTVLTERYS</sequence>
<dbReference type="SMART" id="SM00530">
    <property type="entry name" value="HTH_XRE"/>
    <property type="match status" value="1"/>
</dbReference>
<organism evidence="2 3">
    <name type="scientific">Saccharomonospora amisosensis</name>
    <dbReference type="NCBI Taxonomy" id="1128677"/>
    <lineage>
        <taxon>Bacteria</taxon>
        <taxon>Bacillati</taxon>
        <taxon>Actinomycetota</taxon>
        <taxon>Actinomycetes</taxon>
        <taxon>Pseudonocardiales</taxon>
        <taxon>Pseudonocardiaceae</taxon>
        <taxon>Saccharomonospora</taxon>
    </lineage>
</organism>
<dbReference type="Pfam" id="PF19054">
    <property type="entry name" value="DUF5753"/>
    <property type="match status" value="1"/>
</dbReference>
<evidence type="ECO:0000313" key="3">
    <source>
        <dbReference type="Proteomes" id="UP000545493"/>
    </source>
</evidence>
<gene>
    <name evidence="2" type="ORF">FHU38_005081</name>
</gene>
<name>A0A7X5ZTU5_9PSEU</name>
<reference evidence="2 3" key="1">
    <citation type="submission" date="2020-03" db="EMBL/GenBank/DDBJ databases">
        <title>Sequencing the genomes of 1000 actinobacteria strains.</title>
        <authorList>
            <person name="Klenk H.-P."/>
        </authorList>
    </citation>
    <scope>NUCLEOTIDE SEQUENCE [LARGE SCALE GENOMIC DNA]</scope>
    <source>
        <strain evidence="2 3">DSM 45685</strain>
    </source>
</reference>
<dbReference type="EMBL" id="JAAOYM010000002">
    <property type="protein sequence ID" value="NIJ14680.1"/>
    <property type="molecule type" value="Genomic_DNA"/>
</dbReference>
<dbReference type="RefSeq" id="WP_167177008.1">
    <property type="nucleotide sequence ID" value="NZ_JAAOYM010000002.1"/>
</dbReference>
<keyword evidence="3" id="KW-1185">Reference proteome</keyword>
<dbReference type="SUPFAM" id="SSF47413">
    <property type="entry name" value="lambda repressor-like DNA-binding domains"/>
    <property type="match status" value="1"/>
</dbReference>